<name>B0SK92_LEPBP</name>
<proteinExistence type="predicted"/>
<dbReference type="EMBL" id="CP000786">
    <property type="protein sequence ID" value="ABZ96335.1"/>
    <property type="molecule type" value="Genomic_DNA"/>
</dbReference>
<dbReference type="NCBIfam" id="NF047805">
    <property type="entry name" value="LIC13255_lipo"/>
    <property type="match status" value="1"/>
</dbReference>
<reference evidence="1 2" key="1">
    <citation type="journal article" date="2008" name="PLoS ONE">
        <title>Genome sequence of the saprophyte Leptospira biflexa provides insights into the evolution of Leptospira and the pathogenesis of leptospirosis.</title>
        <authorList>
            <person name="Picardeau M."/>
            <person name="Bulach D.M."/>
            <person name="Bouchier C."/>
            <person name="Zuerner R.L."/>
            <person name="Zidane N."/>
            <person name="Wilson P.J."/>
            <person name="Creno S."/>
            <person name="Kuczek E.S."/>
            <person name="Bommezzadri S."/>
            <person name="Davis J.C."/>
            <person name="McGrath A."/>
            <person name="Johnson M.J."/>
            <person name="Boursaux-Eude C."/>
            <person name="Seemann T."/>
            <person name="Rouy Z."/>
            <person name="Coppel R.L."/>
            <person name="Rood J.I."/>
            <person name="Lajus A."/>
            <person name="Davies J.K."/>
            <person name="Medigue C."/>
            <person name="Adler B."/>
        </authorList>
    </citation>
    <scope>NUCLEOTIDE SEQUENCE [LARGE SCALE GENOMIC DNA]</scope>
    <source>
        <strain evidence="2">Patoc 1 / ATCC 23582 / Paris</strain>
    </source>
</reference>
<dbReference type="AlphaFoldDB" id="B0SK92"/>
<evidence type="ECO:0000313" key="2">
    <source>
        <dbReference type="Proteomes" id="UP000001847"/>
    </source>
</evidence>
<dbReference type="Proteomes" id="UP000001847">
    <property type="component" value="Chromosome I"/>
</dbReference>
<protein>
    <submittedName>
        <fullName evidence="1">Uncharacterized protein</fullName>
    </submittedName>
</protein>
<accession>B0SK92</accession>
<sequence length="102" mass="11422">MNSNSLPRFLLMFVCCMQFHCIQNRDDLFYSATEGNQKIFENYALKNSACGANKLPGSLALGRVKIDDAKLCFRAIELTSCPSWNTEGFTPDPCKVIGTSFR</sequence>
<dbReference type="RefSeq" id="WP_012387224.1">
    <property type="nucleotide sequence ID" value="NC_010602.1"/>
</dbReference>
<dbReference type="OrthoDB" id="330740at2"/>
<dbReference type="BioCyc" id="LBIF456481:LEPBI_RS00935-MONOMER"/>
<dbReference type="KEGG" id="lbi:LEPBI_I0190"/>
<gene>
    <name evidence="1" type="ordered locus">LEPBI_I0190</name>
</gene>
<dbReference type="HOGENOM" id="CLU_2273867_0_0_12"/>
<dbReference type="STRING" id="456481.LEPBI_I0190"/>
<organism evidence="1 2">
    <name type="scientific">Leptospira biflexa serovar Patoc (strain Patoc 1 / ATCC 23582 / Paris)</name>
    <dbReference type="NCBI Taxonomy" id="456481"/>
    <lineage>
        <taxon>Bacteria</taxon>
        <taxon>Pseudomonadati</taxon>
        <taxon>Spirochaetota</taxon>
        <taxon>Spirochaetia</taxon>
        <taxon>Leptospirales</taxon>
        <taxon>Leptospiraceae</taxon>
        <taxon>Leptospira</taxon>
    </lineage>
</organism>
<evidence type="ECO:0000313" key="1">
    <source>
        <dbReference type="EMBL" id="ABZ96335.1"/>
    </source>
</evidence>
<keyword evidence="2" id="KW-1185">Reference proteome</keyword>